<comment type="caution">
    <text evidence="1">The sequence shown here is derived from an EMBL/GenBank/DDBJ whole genome shotgun (WGS) entry which is preliminary data.</text>
</comment>
<reference evidence="1 2" key="1">
    <citation type="submission" date="2015-09" db="EMBL/GenBank/DDBJ databases">
        <title>Draft Genome Sequence of Pseudoalteromonas lipolytica UCD-48B.</title>
        <authorList>
            <person name="Krusor M."/>
            <person name="Coil D.A."/>
            <person name="Lang J.M."/>
            <person name="Eisen J.A."/>
            <person name="Alexiev A."/>
        </authorList>
    </citation>
    <scope>NUCLEOTIDE SEQUENCE [LARGE SCALE GENOMIC DNA]</scope>
    <source>
        <strain evidence="1 2">UCD-48B</strain>
    </source>
</reference>
<accession>A0A0P7DFE0</accession>
<feature type="non-terminal residue" evidence="1">
    <location>
        <position position="1"/>
    </location>
</feature>
<organism evidence="1 2">
    <name type="scientific">Pseudoalteromonas lipolytica</name>
    <dbReference type="NCBI Taxonomy" id="570156"/>
    <lineage>
        <taxon>Bacteria</taxon>
        <taxon>Pseudomonadati</taxon>
        <taxon>Pseudomonadota</taxon>
        <taxon>Gammaproteobacteria</taxon>
        <taxon>Alteromonadales</taxon>
        <taxon>Pseudoalteromonadaceae</taxon>
        <taxon>Pseudoalteromonas</taxon>
    </lineage>
</organism>
<name>A0A0P7DFE0_9GAMM</name>
<sequence>DGTRDAHGDVEVRGDDLAGLAHLHVVGNEAGVHRGTRGADGRAQLVGDAVEELEVLAVAHAAATGDDHLGGTQLGTVGLGQLLLDEGGLGVVGHEVHGLDGGAAALTHRIEAGGAHGDHLQRVLALHCGDGVAGVDRAFEGIRGLDGDDRGNLRHGLERGDPGQHVLAGGGGHRQHVGIVAGGMAPEMPTAM</sequence>
<protein>
    <submittedName>
        <fullName evidence="1">Uncharacterized protein</fullName>
    </submittedName>
</protein>
<evidence type="ECO:0000313" key="2">
    <source>
        <dbReference type="Proteomes" id="UP000050378"/>
    </source>
</evidence>
<proteinExistence type="predicted"/>
<dbReference type="PATRIC" id="fig|570156.3.peg.2717"/>
<dbReference type="AlphaFoldDB" id="A0A0P7DFE0"/>
<dbReference type="EMBL" id="LJTC01000032">
    <property type="protein sequence ID" value="KPM75101.1"/>
    <property type="molecule type" value="Genomic_DNA"/>
</dbReference>
<dbReference type="Proteomes" id="UP000050378">
    <property type="component" value="Unassembled WGS sequence"/>
</dbReference>
<evidence type="ECO:0000313" key="1">
    <source>
        <dbReference type="EMBL" id="KPM75101.1"/>
    </source>
</evidence>
<gene>
    <name evidence="1" type="ORF">AOG27_20880</name>
</gene>